<dbReference type="InterPro" id="IPR020811">
    <property type="entry name" value="Enolase_N"/>
</dbReference>
<dbReference type="Gene3D" id="3.30.390.10">
    <property type="entry name" value="Enolase-like, N-terminal domain"/>
    <property type="match status" value="1"/>
</dbReference>
<dbReference type="EC" id="4.2.1.11" evidence="3"/>
<keyword evidence="6" id="KW-0456">Lyase</keyword>
<evidence type="ECO:0000259" key="8">
    <source>
        <dbReference type="SMART" id="SM01192"/>
    </source>
</evidence>
<dbReference type="InterPro" id="IPR029017">
    <property type="entry name" value="Enolase-like_N"/>
</dbReference>
<gene>
    <name evidence="10" type="ORF">TPC1_10953</name>
</gene>
<dbReference type="Gene3D" id="3.20.20.120">
    <property type="entry name" value="Enolase-like C-terminal domain"/>
    <property type="match status" value="1"/>
</dbReference>
<dbReference type="GO" id="GO:0000287">
    <property type="term" value="F:magnesium ion binding"/>
    <property type="evidence" value="ECO:0007669"/>
    <property type="project" value="InterPro"/>
</dbReference>
<dbReference type="PIRSF" id="PIRSF001400">
    <property type="entry name" value="Enolase"/>
    <property type="match status" value="1"/>
</dbReference>
<evidence type="ECO:0000256" key="4">
    <source>
        <dbReference type="ARBA" id="ARBA00022842"/>
    </source>
</evidence>
<dbReference type="Pfam" id="PF03952">
    <property type="entry name" value="Enolase_N"/>
    <property type="match status" value="1"/>
</dbReference>
<evidence type="ECO:0000256" key="1">
    <source>
        <dbReference type="ARBA" id="ARBA00005031"/>
    </source>
</evidence>
<comment type="cofactor">
    <cofactor evidence="7">
        <name>Mg(2+)</name>
        <dbReference type="ChEBI" id="CHEBI:18420"/>
    </cofactor>
    <text evidence="7">Mg(2+) is required for catalysis and for stabilizing the dimer.</text>
</comment>
<evidence type="ECO:0000313" key="10">
    <source>
        <dbReference type="EMBL" id="JAP95899.1"/>
    </source>
</evidence>
<evidence type="ECO:0000256" key="7">
    <source>
        <dbReference type="PIRSR" id="PIRSR001400-3"/>
    </source>
</evidence>
<feature type="binding site" evidence="7">
    <location>
        <position position="241"/>
    </location>
    <ligand>
        <name>Mg(2+)</name>
        <dbReference type="ChEBI" id="CHEBI:18420"/>
    </ligand>
</feature>
<protein>
    <recommendedName>
        <fullName evidence="3">phosphopyruvate hydratase</fullName>
        <ecNumber evidence="3">4.2.1.11</ecNumber>
    </recommendedName>
</protein>
<comment type="pathway">
    <text evidence="1">Carbohydrate degradation; glycolysis; pyruvate from D-glyceraldehyde 3-phosphate: step 4/5.</text>
</comment>
<dbReference type="PANTHER" id="PTHR11902:SF1">
    <property type="entry name" value="ENOLASE"/>
    <property type="match status" value="1"/>
</dbReference>
<evidence type="ECO:0000259" key="9">
    <source>
        <dbReference type="SMART" id="SM01193"/>
    </source>
</evidence>
<dbReference type="EMBL" id="GDID01000707">
    <property type="protein sequence ID" value="JAP95899.1"/>
    <property type="molecule type" value="Transcribed_RNA"/>
</dbReference>
<dbReference type="SUPFAM" id="SSF54826">
    <property type="entry name" value="Enolase N-terminal domain-like"/>
    <property type="match status" value="1"/>
</dbReference>
<dbReference type="SUPFAM" id="SSF51604">
    <property type="entry name" value="Enolase C-terminal domain-like"/>
    <property type="match status" value="1"/>
</dbReference>
<dbReference type="SMART" id="SM01192">
    <property type="entry name" value="Enolase_C"/>
    <property type="match status" value="1"/>
</dbReference>
<dbReference type="GO" id="GO:0006096">
    <property type="term" value="P:glycolytic process"/>
    <property type="evidence" value="ECO:0007669"/>
    <property type="project" value="UniProtKB-UniPathway"/>
</dbReference>
<dbReference type="GO" id="GO:0004634">
    <property type="term" value="F:phosphopyruvate hydratase activity"/>
    <property type="evidence" value="ECO:0007669"/>
    <property type="project" value="UniProtKB-EC"/>
</dbReference>
<dbReference type="UniPathway" id="UPA00109">
    <property type="reaction ID" value="UER00187"/>
</dbReference>
<reference evidence="10" key="1">
    <citation type="submission" date="2015-07" db="EMBL/GenBank/DDBJ databases">
        <title>Adaptation to a free-living lifestyle via gene acquisitions in the diplomonad Trepomonas sp. PC1.</title>
        <authorList>
            <person name="Xu F."/>
            <person name="Jerlstrom-Hultqvist J."/>
            <person name="Kolisko M."/>
            <person name="Simpson A.G.B."/>
            <person name="Roger A.J."/>
            <person name="Svard S.G."/>
            <person name="Andersson J.O."/>
        </authorList>
    </citation>
    <scope>NUCLEOTIDE SEQUENCE</scope>
    <source>
        <strain evidence="10">PC1</strain>
    </source>
</reference>
<sequence>MSKEQRQNSLIKTITCRQVFDSHGQPAVEVEILTGDGCFRSIAPDQMGGQFEPKYTREGGFNGKGVEKCLEYIQNELVHPLLGISVQDQSSIDALLAEIDGSPRFDKFGVNCVLPISQACCLANAANQRCPLWKTIAKMADTRKCALPVPLVSIFAGGSAFQNVLPFYDIQIAPVGATSFFEAMKLVDEIQIDFIKTYQIKQFGQEGNLLLKQKTIEDYLDILNNQIKNIGMEGKIGICIDCKAGDFCAKSEKQLPKYELGNSLQKPTMTGTELADFYVQLMQAYPILSLQDPFDYEDVDSFKYLRLQMDKLQIKAQIFGDDIVQSQIDRLSILQTQRAINGATLRLQQCGTVTQAINMFKSIQAVNYKALVSGGVHECVDAFAAHFAVGVSSELVRFGGLGAGERICKYNELMRIEECGEVVYGCQDWILQ</sequence>
<dbReference type="SMART" id="SM01193">
    <property type="entry name" value="Enolase_N"/>
    <property type="match status" value="1"/>
</dbReference>
<evidence type="ECO:0000256" key="2">
    <source>
        <dbReference type="ARBA" id="ARBA00009604"/>
    </source>
</evidence>
<dbReference type="Pfam" id="PF00113">
    <property type="entry name" value="Enolase_C"/>
    <property type="match status" value="1"/>
</dbReference>
<organism evidence="10">
    <name type="scientific">Trepomonas sp. PC1</name>
    <dbReference type="NCBI Taxonomy" id="1076344"/>
    <lineage>
        <taxon>Eukaryota</taxon>
        <taxon>Metamonada</taxon>
        <taxon>Diplomonadida</taxon>
        <taxon>Hexamitidae</taxon>
        <taxon>Hexamitinae</taxon>
        <taxon>Trepomonas</taxon>
    </lineage>
</organism>
<feature type="domain" description="Enolase C-terminal TIM barrel" evidence="8">
    <location>
        <begin position="144"/>
        <end position="432"/>
    </location>
</feature>
<dbReference type="GO" id="GO:0000015">
    <property type="term" value="C:phosphopyruvate hydratase complex"/>
    <property type="evidence" value="ECO:0007669"/>
    <property type="project" value="InterPro"/>
</dbReference>
<evidence type="ECO:0000256" key="5">
    <source>
        <dbReference type="ARBA" id="ARBA00023152"/>
    </source>
</evidence>
<dbReference type="AlphaFoldDB" id="A0A146KL04"/>
<comment type="similarity">
    <text evidence="2">Belongs to the enolase family.</text>
</comment>
<feature type="domain" description="Enolase N-terminal" evidence="9">
    <location>
        <begin position="11"/>
        <end position="136"/>
    </location>
</feature>
<feature type="binding site" evidence="7">
    <location>
        <position position="321"/>
    </location>
    <ligand>
        <name>Mg(2+)</name>
        <dbReference type="ChEBI" id="CHEBI:18420"/>
    </ligand>
</feature>
<evidence type="ECO:0000256" key="3">
    <source>
        <dbReference type="ARBA" id="ARBA00012058"/>
    </source>
</evidence>
<keyword evidence="7" id="KW-0479">Metal-binding</keyword>
<evidence type="ECO:0000256" key="6">
    <source>
        <dbReference type="ARBA" id="ARBA00023239"/>
    </source>
</evidence>
<dbReference type="PRINTS" id="PR00148">
    <property type="entry name" value="ENOLASE"/>
</dbReference>
<proteinExistence type="inferred from homology"/>
<dbReference type="InterPro" id="IPR000941">
    <property type="entry name" value="Enolase"/>
</dbReference>
<dbReference type="PANTHER" id="PTHR11902">
    <property type="entry name" value="ENOLASE"/>
    <property type="match status" value="1"/>
</dbReference>
<keyword evidence="5" id="KW-0324">Glycolysis</keyword>
<name>A0A146KL04_9EUKA</name>
<keyword evidence="4 7" id="KW-0460">Magnesium</keyword>
<accession>A0A146KL04</accession>
<dbReference type="InterPro" id="IPR036849">
    <property type="entry name" value="Enolase-like_C_sf"/>
</dbReference>
<dbReference type="InterPro" id="IPR020810">
    <property type="entry name" value="Enolase_C"/>
</dbReference>